<dbReference type="AlphaFoldDB" id="A0A8H7KK33"/>
<dbReference type="EMBL" id="JABXXO010000003">
    <property type="protein sequence ID" value="KAF7782987.1"/>
    <property type="molecule type" value="Genomic_DNA"/>
</dbReference>
<proteinExistence type="predicted"/>
<accession>A0A8H7KK33</accession>
<evidence type="ECO:0000313" key="2">
    <source>
        <dbReference type="Proteomes" id="UP000629468"/>
    </source>
</evidence>
<dbReference type="Proteomes" id="UP000629468">
    <property type="component" value="Unassembled WGS sequence"/>
</dbReference>
<gene>
    <name evidence="1" type="ORF">Agabi119p4_2363</name>
</gene>
<reference evidence="1 2" key="1">
    <citation type="journal article" name="Sci. Rep.">
        <title>Telomere-to-telomere assembled and centromere annotated genomes of the two main subspecies of the button mushroom Agaricus bisporus reveal especially polymorphic chromosome ends.</title>
        <authorList>
            <person name="Sonnenberg A.S.M."/>
            <person name="Sedaghat-Telgerd N."/>
            <person name="Lavrijssen B."/>
            <person name="Ohm R.A."/>
            <person name="Hendrickx P.M."/>
            <person name="Scholtmeijer K."/>
            <person name="Baars J.J.P."/>
            <person name="van Peer A."/>
        </authorList>
    </citation>
    <scope>NUCLEOTIDE SEQUENCE [LARGE SCALE GENOMIC DNA]</scope>
    <source>
        <strain evidence="1 2">H119_p4</strain>
    </source>
</reference>
<protein>
    <submittedName>
        <fullName evidence="1">Uncharacterized protein</fullName>
    </submittedName>
</protein>
<sequence length="125" mass="14628">MDPKKFLRGVIHCTYARLRPLQDRELGLNRSRVAVVPLWDIILLHPLNGQPFASFRPYICASGDFTLFRVWPGYDLFPCFCEEAQNLSDVSGTPYELRSLNRVPRAYLMKPGFWIHQKIDRFSRI</sequence>
<name>A0A8H7KK33_AGABI</name>
<comment type="caution">
    <text evidence="1">The sequence shown here is derived from an EMBL/GenBank/DDBJ whole genome shotgun (WGS) entry which is preliminary data.</text>
</comment>
<evidence type="ECO:0000313" key="1">
    <source>
        <dbReference type="EMBL" id="KAF7782987.1"/>
    </source>
</evidence>
<organism evidence="1 2">
    <name type="scientific">Agaricus bisporus var. burnettii</name>
    <dbReference type="NCBI Taxonomy" id="192524"/>
    <lineage>
        <taxon>Eukaryota</taxon>
        <taxon>Fungi</taxon>
        <taxon>Dikarya</taxon>
        <taxon>Basidiomycota</taxon>
        <taxon>Agaricomycotina</taxon>
        <taxon>Agaricomycetes</taxon>
        <taxon>Agaricomycetidae</taxon>
        <taxon>Agaricales</taxon>
        <taxon>Agaricineae</taxon>
        <taxon>Agaricaceae</taxon>
        <taxon>Agaricus</taxon>
    </lineage>
</organism>